<reference evidence="2 3" key="1">
    <citation type="submission" date="2020-08" db="EMBL/GenBank/DDBJ databases">
        <title>Plant Genome Project.</title>
        <authorList>
            <person name="Zhang R.-G."/>
        </authorList>
    </citation>
    <scope>NUCLEOTIDE SEQUENCE [LARGE SCALE GENOMIC DNA]</scope>
    <source>
        <strain evidence="2">WSP0</strain>
        <tissue evidence="2">Leaf</tissue>
    </source>
</reference>
<proteinExistence type="predicted"/>
<dbReference type="AlphaFoldDB" id="A0AAV6JXF2"/>
<organism evidence="2 3">
    <name type="scientific">Rhododendron griersonianum</name>
    <dbReference type="NCBI Taxonomy" id="479676"/>
    <lineage>
        <taxon>Eukaryota</taxon>
        <taxon>Viridiplantae</taxon>
        <taxon>Streptophyta</taxon>
        <taxon>Embryophyta</taxon>
        <taxon>Tracheophyta</taxon>
        <taxon>Spermatophyta</taxon>
        <taxon>Magnoliopsida</taxon>
        <taxon>eudicotyledons</taxon>
        <taxon>Gunneridae</taxon>
        <taxon>Pentapetalae</taxon>
        <taxon>asterids</taxon>
        <taxon>Ericales</taxon>
        <taxon>Ericaceae</taxon>
        <taxon>Ericoideae</taxon>
        <taxon>Rhodoreae</taxon>
        <taxon>Rhododendron</taxon>
    </lineage>
</organism>
<gene>
    <name evidence="2" type="ORF">RHGRI_017344</name>
</gene>
<evidence type="ECO:0000256" key="1">
    <source>
        <dbReference type="SAM" id="MobiDB-lite"/>
    </source>
</evidence>
<evidence type="ECO:0000313" key="2">
    <source>
        <dbReference type="EMBL" id="KAG5544852.1"/>
    </source>
</evidence>
<protein>
    <submittedName>
        <fullName evidence="2">Uncharacterized protein</fullName>
    </submittedName>
</protein>
<evidence type="ECO:0000313" key="3">
    <source>
        <dbReference type="Proteomes" id="UP000823749"/>
    </source>
</evidence>
<name>A0AAV6JXF2_9ERIC</name>
<keyword evidence="3" id="KW-1185">Reference proteome</keyword>
<accession>A0AAV6JXF2</accession>
<feature type="region of interest" description="Disordered" evidence="1">
    <location>
        <begin position="33"/>
        <end position="75"/>
    </location>
</feature>
<comment type="caution">
    <text evidence="2">The sequence shown here is derived from an EMBL/GenBank/DDBJ whole genome shotgun (WGS) entry which is preliminary data.</text>
</comment>
<sequence length="75" mass="8533">MELKQRLGDPSQLIGAQQQKIVAAPKKSLAVAQPSAAAQSKPLPPYRAERGSTMFGEIQRRPEKIHQWRRRSDRR</sequence>
<dbReference type="Proteomes" id="UP000823749">
    <property type="component" value="Chromosome 6"/>
</dbReference>
<dbReference type="EMBL" id="JACTNZ010000006">
    <property type="protein sequence ID" value="KAG5544852.1"/>
    <property type="molecule type" value="Genomic_DNA"/>
</dbReference>